<dbReference type="EMBL" id="SNZR01000011">
    <property type="protein sequence ID" value="TDR93692.1"/>
    <property type="molecule type" value="Genomic_DNA"/>
</dbReference>
<comment type="similarity">
    <text evidence="1">Belongs to the leucine-binding protein family.</text>
</comment>
<keyword evidence="7" id="KW-1185">Reference proteome</keyword>
<dbReference type="RefSeq" id="WP_166652343.1">
    <property type="nucleotide sequence ID" value="NZ_SNZR01000011.1"/>
</dbReference>
<accession>A0A4R7C6W1</accession>
<dbReference type="AlphaFoldDB" id="A0A4R7C6W1"/>
<dbReference type="Gene3D" id="3.40.50.2300">
    <property type="match status" value="2"/>
</dbReference>
<evidence type="ECO:0000256" key="4">
    <source>
        <dbReference type="SAM" id="SignalP"/>
    </source>
</evidence>
<evidence type="ECO:0000313" key="7">
    <source>
        <dbReference type="Proteomes" id="UP000295122"/>
    </source>
</evidence>
<sequence length="410" mass="44134">MTRGLPSRRLVLAAAGSALAMPALLRQEARAQAGAPVKVGVLSDLSGQLSDYSGPTCVTAAEMAAEDMGGTVLGRPIQILAADHQNKADVGANLARGWFDREGVGAIADLPNSSVALAVQHLASERGKITLLSGPASGALMNEACSKTGFLWALDTYSNTVGPSRILMEQGKKTWFLIVADYAYGHQMRADLTKSVEKAGGKVLGVAQHPTGSPDFSSFLLQAQASGAQVIGLLNAGSDTINCVKQASEFGISSQQKFYLPGAVISDVHALGLEQAKGLLLMNGFYWDRNDESRVWSKRFFDKTKRMPGQIQASVYSSVLHYLRAMKEAKSEDGRVVAEAMRGMRVNDVFTKDGVIRPDGRLVHDFYIVEVKSPAESKYPWDYYKPVGEIAGAEAMQPLSETRCPYLKKT</sequence>
<reference evidence="6 7" key="1">
    <citation type="submission" date="2019-03" db="EMBL/GenBank/DDBJ databases">
        <title>Genomic Encyclopedia of Type Strains, Phase IV (KMG-IV): sequencing the most valuable type-strain genomes for metagenomic binning, comparative biology and taxonomic classification.</title>
        <authorList>
            <person name="Goeker M."/>
        </authorList>
    </citation>
    <scope>NUCLEOTIDE SEQUENCE [LARGE SCALE GENOMIC DNA]</scope>
    <source>
        <strain evidence="6 7">DSM 25903</strain>
    </source>
</reference>
<evidence type="ECO:0000313" key="6">
    <source>
        <dbReference type="EMBL" id="TDR93692.1"/>
    </source>
</evidence>
<dbReference type="SUPFAM" id="SSF53822">
    <property type="entry name" value="Periplasmic binding protein-like I"/>
    <property type="match status" value="1"/>
</dbReference>
<name>A0A4R7C6W1_9HYPH</name>
<dbReference type="InterPro" id="IPR028081">
    <property type="entry name" value="Leu-bd"/>
</dbReference>
<dbReference type="PROSITE" id="PS51318">
    <property type="entry name" value="TAT"/>
    <property type="match status" value="1"/>
</dbReference>
<dbReference type="InterPro" id="IPR006311">
    <property type="entry name" value="TAT_signal"/>
</dbReference>
<evidence type="ECO:0000256" key="2">
    <source>
        <dbReference type="ARBA" id="ARBA00022729"/>
    </source>
</evidence>
<evidence type="ECO:0000256" key="3">
    <source>
        <dbReference type="ARBA" id="ARBA00022970"/>
    </source>
</evidence>
<dbReference type="CDD" id="cd06327">
    <property type="entry name" value="PBP1_SBP-like"/>
    <property type="match status" value="1"/>
</dbReference>
<dbReference type="Proteomes" id="UP000295122">
    <property type="component" value="Unassembled WGS sequence"/>
</dbReference>
<feature type="domain" description="Leucine-binding protein" evidence="5">
    <location>
        <begin position="36"/>
        <end position="372"/>
    </location>
</feature>
<keyword evidence="2 4" id="KW-0732">Signal</keyword>
<evidence type="ECO:0000256" key="1">
    <source>
        <dbReference type="ARBA" id="ARBA00010062"/>
    </source>
</evidence>
<feature type="chain" id="PRO_5020816606" evidence="4">
    <location>
        <begin position="21"/>
        <end position="410"/>
    </location>
</feature>
<dbReference type="InterPro" id="IPR028082">
    <property type="entry name" value="Peripla_BP_I"/>
</dbReference>
<evidence type="ECO:0000259" key="5">
    <source>
        <dbReference type="Pfam" id="PF13458"/>
    </source>
</evidence>
<organism evidence="6 7">
    <name type="scientific">Enterovirga rhinocerotis</name>
    <dbReference type="NCBI Taxonomy" id="1339210"/>
    <lineage>
        <taxon>Bacteria</taxon>
        <taxon>Pseudomonadati</taxon>
        <taxon>Pseudomonadota</taxon>
        <taxon>Alphaproteobacteria</taxon>
        <taxon>Hyphomicrobiales</taxon>
        <taxon>Methylobacteriaceae</taxon>
        <taxon>Enterovirga</taxon>
    </lineage>
</organism>
<keyword evidence="3" id="KW-0813">Transport</keyword>
<dbReference type="PANTHER" id="PTHR30483:SF6">
    <property type="entry name" value="PERIPLASMIC BINDING PROTEIN OF ABC TRANSPORTER FOR NATURAL AMINO ACIDS"/>
    <property type="match status" value="1"/>
</dbReference>
<keyword evidence="3" id="KW-0029">Amino-acid transport</keyword>
<proteinExistence type="inferred from homology"/>
<protein>
    <submittedName>
        <fullName evidence="6">Branched-chain amino acid transport system substrate-binding protein</fullName>
    </submittedName>
</protein>
<gene>
    <name evidence="6" type="ORF">EV668_0957</name>
</gene>
<dbReference type="InterPro" id="IPR051010">
    <property type="entry name" value="BCAA_transport"/>
</dbReference>
<dbReference type="GO" id="GO:0006865">
    <property type="term" value="P:amino acid transport"/>
    <property type="evidence" value="ECO:0007669"/>
    <property type="project" value="UniProtKB-KW"/>
</dbReference>
<comment type="caution">
    <text evidence="6">The sequence shown here is derived from an EMBL/GenBank/DDBJ whole genome shotgun (WGS) entry which is preliminary data.</text>
</comment>
<dbReference type="Pfam" id="PF13458">
    <property type="entry name" value="Peripla_BP_6"/>
    <property type="match status" value="1"/>
</dbReference>
<dbReference type="PANTHER" id="PTHR30483">
    <property type="entry name" value="LEUCINE-SPECIFIC-BINDING PROTEIN"/>
    <property type="match status" value="1"/>
</dbReference>
<feature type="signal peptide" evidence="4">
    <location>
        <begin position="1"/>
        <end position="20"/>
    </location>
</feature>